<keyword evidence="1" id="KW-1133">Transmembrane helix</keyword>
<organism evidence="2">
    <name type="scientific">Ixodes ricinus</name>
    <name type="common">Common tick</name>
    <name type="synonym">Acarus ricinus</name>
    <dbReference type="NCBI Taxonomy" id="34613"/>
    <lineage>
        <taxon>Eukaryota</taxon>
        <taxon>Metazoa</taxon>
        <taxon>Ecdysozoa</taxon>
        <taxon>Arthropoda</taxon>
        <taxon>Chelicerata</taxon>
        <taxon>Arachnida</taxon>
        <taxon>Acari</taxon>
        <taxon>Parasitiformes</taxon>
        <taxon>Ixodida</taxon>
        <taxon>Ixodoidea</taxon>
        <taxon>Ixodidae</taxon>
        <taxon>Ixodinae</taxon>
        <taxon>Ixodes</taxon>
    </lineage>
</organism>
<accession>A0A6B0UQI8</accession>
<evidence type="ECO:0000256" key="1">
    <source>
        <dbReference type="SAM" id="Phobius"/>
    </source>
</evidence>
<evidence type="ECO:0000313" key="2">
    <source>
        <dbReference type="EMBL" id="MXU92070.1"/>
    </source>
</evidence>
<keyword evidence="1" id="KW-0472">Membrane</keyword>
<dbReference type="EMBL" id="GIFC01009987">
    <property type="protein sequence ID" value="MXU92070.1"/>
    <property type="molecule type" value="Transcribed_RNA"/>
</dbReference>
<feature type="transmembrane region" description="Helical" evidence="1">
    <location>
        <begin position="15"/>
        <end position="37"/>
    </location>
</feature>
<sequence length="128" mass="14130">MSTCKASLLLMHRWILLQGSSFHFFLLLLLTVFTRIIGSFRITYAILAHASAKFSAREGKAPYGSHSARRATRLFLGLTSFTISLPESRQQTTACSLKSMHPIKEECPGLGNSLTQASSSVRVARFHG</sequence>
<dbReference type="AlphaFoldDB" id="A0A6B0UQI8"/>
<name>A0A6B0UQI8_IXORI</name>
<reference evidence="2" key="1">
    <citation type="submission" date="2019-12" db="EMBL/GenBank/DDBJ databases">
        <title>An insight into the sialome of adult female Ixodes ricinus ticks feeding for 6 days.</title>
        <authorList>
            <person name="Perner J."/>
            <person name="Ribeiro J.M.C."/>
        </authorList>
    </citation>
    <scope>NUCLEOTIDE SEQUENCE</scope>
    <source>
        <strain evidence="2">Semi-engorged</strain>
        <tissue evidence="2">Salivary glands</tissue>
    </source>
</reference>
<protein>
    <submittedName>
        <fullName evidence="2">Uncharacterized protein</fullName>
    </submittedName>
</protein>
<keyword evidence="1" id="KW-0812">Transmembrane</keyword>
<proteinExistence type="predicted"/>